<evidence type="ECO:0000313" key="1">
    <source>
        <dbReference type="EMBL" id="KAF2466206.1"/>
    </source>
</evidence>
<comment type="caution">
    <text evidence="1">The sequence shown here is derived from an EMBL/GenBank/DDBJ whole genome shotgun (WGS) entry which is preliminary data.</text>
</comment>
<protein>
    <submittedName>
        <fullName evidence="1">Uncharacterized protein</fullName>
    </submittedName>
</protein>
<name>A0ACB6QJ85_9PLEO</name>
<proteinExistence type="predicted"/>
<evidence type="ECO:0000313" key="2">
    <source>
        <dbReference type="Proteomes" id="UP000799755"/>
    </source>
</evidence>
<gene>
    <name evidence="1" type="ORF">BDR25DRAFT_359984</name>
</gene>
<sequence>MRSPLLLCHSEEKKCLLIPSVLGAGPVGSMLHTQKLISRNHTISPSTALPVLSNLPRWGPSTIYDFVAKYVFSSSFRRIHMERLDGKVFSNCLIITDSSVLLGLQQMVRLWRVHRSPQRGPPPWQQEIPLANQVLTQYKRAFDRGIILPCTSADTLEQN</sequence>
<reference evidence="1" key="1">
    <citation type="journal article" date="2020" name="Stud. Mycol.">
        <title>101 Dothideomycetes genomes: a test case for predicting lifestyles and emergence of pathogens.</title>
        <authorList>
            <person name="Haridas S."/>
            <person name="Albert R."/>
            <person name="Binder M."/>
            <person name="Bloem J."/>
            <person name="Labutti K."/>
            <person name="Salamov A."/>
            <person name="Andreopoulos B."/>
            <person name="Baker S."/>
            <person name="Barry K."/>
            <person name="Bills G."/>
            <person name="Bluhm B."/>
            <person name="Cannon C."/>
            <person name="Castanera R."/>
            <person name="Culley D."/>
            <person name="Daum C."/>
            <person name="Ezra D."/>
            <person name="Gonzalez J."/>
            <person name="Henrissat B."/>
            <person name="Kuo A."/>
            <person name="Liang C."/>
            <person name="Lipzen A."/>
            <person name="Lutzoni F."/>
            <person name="Magnuson J."/>
            <person name="Mondo S."/>
            <person name="Nolan M."/>
            <person name="Ohm R."/>
            <person name="Pangilinan J."/>
            <person name="Park H.-J."/>
            <person name="Ramirez L."/>
            <person name="Alfaro M."/>
            <person name="Sun H."/>
            <person name="Tritt A."/>
            <person name="Yoshinaga Y."/>
            <person name="Zwiers L.-H."/>
            <person name="Turgeon B."/>
            <person name="Goodwin S."/>
            <person name="Spatafora J."/>
            <person name="Crous P."/>
            <person name="Grigoriev I."/>
        </authorList>
    </citation>
    <scope>NUCLEOTIDE SEQUENCE</scope>
    <source>
        <strain evidence="1">ATCC 200398</strain>
    </source>
</reference>
<dbReference type="EMBL" id="MU003526">
    <property type="protein sequence ID" value="KAF2466206.1"/>
    <property type="molecule type" value="Genomic_DNA"/>
</dbReference>
<accession>A0ACB6QJ85</accession>
<dbReference type="Proteomes" id="UP000799755">
    <property type="component" value="Unassembled WGS sequence"/>
</dbReference>
<organism evidence="1 2">
    <name type="scientific">Lindgomyces ingoldianus</name>
    <dbReference type="NCBI Taxonomy" id="673940"/>
    <lineage>
        <taxon>Eukaryota</taxon>
        <taxon>Fungi</taxon>
        <taxon>Dikarya</taxon>
        <taxon>Ascomycota</taxon>
        <taxon>Pezizomycotina</taxon>
        <taxon>Dothideomycetes</taxon>
        <taxon>Pleosporomycetidae</taxon>
        <taxon>Pleosporales</taxon>
        <taxon>Lindgomycetaceae</taxon>
        <taxon>Lindgomyces</taxon>
    </lineage>
</organism>
<keyword evidence="2" id="KW-1185">Reference proteome</keyword>